<evidence type="ECO:0000313" key="5">
    <source>
        <dbReference type="Proteomes" id="UP000656274"/>
    </source>
</evidence>
<dbReference type="PANTHER" id="PTHR46708:SF2">
    <property type="entry name" value="FIBRONECTIN TYPE-III DOMAIN-CONTAINING PROTEIN"/>
    <property type="match status" value="1"/>
</dbReference>
<dbReference type="InterPro" id="IPR024079">
    <property type="entry name" value="MetalloPept_cat_dom_sf"/>
</dbReference>
<dbReference type="InterPro" id="IPR026444">
    <property type="entry name" value="Secre_tail"/>
</dbReference>
<name>A0ABR9WRL2_9FLAO</name>
<accession>A0ABR9WRL2</accession>
<proteinExistence type="predicted"/>
<dbReference type="InterPro" id="IPR003961">
    <property type="entry name" value="FN3_dom"/>
</dbReference>
<dbReference type="Pfam" id="PF00041">
    <property type="entry name" value="fn3"/>
    <property type="match status" value="2"/>
</dbReference>
<reference evidence="4 5" key="1">
    <citation type="submission" date="2020-10" db="EMBL/GenBank/DDBJ databases">
        <title>The genome sequence of Flavobacterium aquaticum 1Y8A.</title>
        <authorList>
            <person name="Liu Y."/>
        </authorList>
    </citation>
    <scope>NUCLEOTIDE SEQUENCE [LARGE SCALE GENOMIC DNA]</scope>
    <source>
        <strain evidence="4 5">1Y8A</strain>
    </source>
</reference>
<dbReference type="Proteomes" id="UP000656274">
    <property type="component" value="Unassembled WGS sequence"/>
</dbReference>
<comment type="caution">
    <text evidence="4">The sequence shown here is derived from an EMBL/GenBank/DDBJ whole genome shotgun (WGS) entry which is preliminary data.</text>
</comment>
<dbReference type="PANTHER" id="PTHR46708">
    <property type="entry name" value="TENASCIN"/>
    <property type="match status" value="1"/>
</dbReference>
<sequence>MKKLISTALLFTITFGIAQNKNNLWKKSNSNESSKQITKTDLPQKNVFELDVPTMKKLLSTSTKRENINTASKLIITLPNGEGQLENFYVYENAIMVPELAAKYPEIKSYLAVGIENPNARAYFSFSPLGFNSMILYPDQSAVFIEPISSDLTTYSVYKKSDKKKGFGKFECGVIDETIDAIQPSNTDYNLRGADDAKLRTFRLALSCTGEYANYFGGTKAGALAAMNNSMTRINGVFEKDFGVKLILIANNDAIIYTNTATDPFSDPANYPNWGTENQNNLTTVIGASNYDIGHLFGLGTVGSGDAGCRGCVCNDTSKGRGYSRSNSATYRPDSDFYTIDIVAHEMAHQLGANHTFTHVNEGTIAQLEPGSGSTIMSYAGGTSKNVQNNKDAYFHAISIQQVTDNIKTKTCPIVISTGNAVPVVNSGMDYTIPKRTPFMLIGSATDENTNDLLTYSWEEMDLGTATTSVPSASATTGPLFRSYAPSTSPIRYFPNMSTILAGLTTTSGAQIPVEELPGVARTLNFRLTVRDNRIGGGANNSDDMIITVNDVAGPFTVDSQNTTMTYVVGTTQTINWSVAGTDANGVNCAFVDILLSTDGGQTFPTVLVAGTPNDGTQNIVIPNIPGTTNRIMVKGTNHIFFDVNNANFTITGNVNTDTTAPTVSILSASGTTTTSTNLSWTSATDNIGITGYDVYQNGTLKTTTNATTLSVTGLNASTAYDFYVKAKDAAGNVSTASNTVNITTLTPADITAPSTSTLSASGTTTSSTNLSWTIATDNVGVSSYDIYQNGVYRTSTINTSITITGLTASTTYNFYVKAKDVTGNVSAASNIVTITTSSITSLVTTPTFCNSTGGTSREYINNVIVGTINNTSGNNNGYGNYTTMSTDLALGSTSKITITPIWIGASRAESYNVWIDFNKNGTFESTELVFTKSKSKTSSVSGSLTIPTDALTGSTRMRVSMKYNVLPTPCETFSAGEVEDYTINITSAAITRNSQEVTVVENTKEEVTKLDFKLYPNPVKGDTVNFTELEDTTSYRIFNQMGQQVASGYIENNSVNVGTLMPAIYIIEVTDGKSVGTKRFIKE</sequence>
<dbReference type="Pfam" id="PF18962">
    <property type="entry name" value="Por_Secre_tail"/>
    <property type="match status" value="1"/>
</dbReference>
<dbReference type="Gene3D" id="2.60.40.10">
    <property type="entry name" value="Immunoglobulins"/>
    <property type="match status" value="3"/>
</dbReference>
<evidence type="ECO:0000256" key="2">
    <source>
        <dbReference type="ARBA" id="ARBA00022737"/>
    </source>
</evidence>
<keyword evidence="2" id="KW-0677">Repeat</keyword>
<dbReference type="EMBL" id="JADFTZ010000002">
    <property type="protein sequence ID" value="MBE9576559.1"/>
    <property type="molecule type" value="Genomic_DNA"/>
</dbReference>
<protein>
    <submittedName>
        <fullName evidence="4">T9SS type A sorting domain-containing protein</fullName>
    </submittedName>
</protein>
<dbReference type="Pfam" id="PF20009">
    <property type="entry name" value="GEVED"/>
    <property type="match status" value="1"/>
</dbReference>
<evidence type="ECO:0000256" key="1">
    <source>
        <dbReference type="ARBA" id="ARBA00022729"/>
    </source>
</evidence>
<keyword evidence="5" id="KW-1185">Reference proteome</keyword>
<feature type="domain" description="Fibronectin type-III" evidence="3">
    <location>
        <begin position="753"/>
        <end position="840"/>
    </location>
</feature>
<evidence type="ECO:0000259" key="3">
    <source>
        <dbReference type="PROSITE" id="PS50853"/>
    </source>
</evidence>
<dbReference type="InterPro" id="IPR045474">
    <property type="entry name" value="GEVED"/>
</dbReference>
<dbReference type="InterPro" id="IPR036116">
    <property type="entry name" value="FN3_sf"/>
</dbReference>
<dbReference type="InterPro" id="IPR050991">
    <property type="entry name" value="ECM_Regulatory_Proteins"/>
</dbReference>
<dbReference type="SMART" id="SM00060">
    <property type="entry name" value="FN3"/>
    <property type="match status" value="2"/>
</dbReference>
<dbReference type="PROSITE" id="PS50853">
    <property type="entry name" value="FN3"/>
    <property type="match status" value="2"/>
</dbReference>
<dbReference type="SUPFAM" id="SSF49265">
    <property type="entry name" value="Fibronectin type III"/>
    <property type="match status" value="1"/>
</dbReference>
<evidence type="ECO:0000313" key="4">
    <source>
        <dbReference type="EMBL" id="MBE9576559.1"/>
    </source>
</evidence>
<dbReference type="NCBIfam" id="TIGR04183">
    <property type="entry name" value="Por_Secre_tail"/>
    <property type="match status" value="1"/>
</dbReference>
<dbReference type="InterPro" id="IPR013783">
    <property type="entry name" value="Ig-like_fold"/>
</dbReference>
<keyword evidence="1" id="KW-0732">Signal</keyword>
<dbReference type="SUPFAM" id="SSF55486">
    <property type="entry name" value="Metalloproteases ('zincins'), catalytic domain"/>
    <property type="match status" value="1"/>
</dbReference>
<dbReference type="RefSeq" id="WP_194095338.1">
    <property type="nucleotide sequence ID" value="NZ_JADFTZ010000002.1"/>
</dbReference>
<dbReference type="Pfam" id="PF13583">
    <property type="entry name" value="Reprolysin_4"/>
    <property type="match status" value="1"/>
</dbReference>
<dbReference type="Gene3D" id="3.40.390.10">
    <property type="entry name" value="Collagenase (Catalytic Domain)"/>
    <property type="match status" value="1"/>
</dbReference>
<gene>
    <name evidence="4" type="ORF">IM755_07510</name>
</gene>
<feature type="domain" description="Fibronectin type-III" evidence="3">
    <location>
        <begin position="663"/>
        <end position="750"/>
    </location>
</feature>
<dbReference type="CDD" id="cd00063">
    <property type="entry name" value="FN3"/>
    <property type="match status" value="1"/>
</dbReference>
<organism evidence="4 5">
    <name type="scientific">Flavobacterium proteolyticum</name>
    <dbReference type="NCBI Taxonomy" id="2911683"/>
    <lineage>
        <taxon>Bacteria</taxon>
        <taxon>Pseudomonadati</taxon>
        <taxon>Bacteroidota</taxon>
        <taxon>Flavobacteriia</taxon>
        <taxon>Flavobacteriales</taxon>
        <taxon>Flavobacteriaceae</taxon>
        <taxon>Flavobacterium</taxon>
    </lineage>
</organism>